<dbReference type="KEGG" id="rcf:Poly24_43520"/>
<dbReference type="EMBL" id="CP036348">
    <property type="protein sequence ID" value="QDV70626.1"/>
    <property type="molecule type" value="Genomic_DNA"/>
</dbReference>
<reference evidence="1 2" key="1">
    <citation type="submission" date="2019-02" db="EMBL/GenBank/DDBJ databases">
        <title>Deep-cultivation of Planctomycetes and their phenomic and genomic characterization uncovers novel biology.</title>
        <authorList>
            <person name="Wiegand S."/>
            <person name="Jogler M."/>
            <person name="Boedeker C."/>
            <person name="Pinto D."/>
            <person name="Vollmers J."/>
            <person name="Rivas-Marin E."/>
            <person name="Kohn T."/>
            <person name="Peeters S.H."/>
            <person name="Heuer A."/>
            <person name="Rast P."/>
            <person name="Oberbeckmann S."/>
            <person name="Bunk B."/>
            <person name="Jeske O."/>
            <person name="Meyerdierks A."/>
            <person name="Storesund J.E."/>
            <person name="Kallscheuer N."/>
            <person name="Luecker S."/>
            <person name="Lage O.M."/>
            <person name="Pohl T."/>
            <person name="Merkel B.J."/>
            <person name="Hornburger P."/>
            <person name="Mueller R.-W."/>
            <person name="Bruemmer F."/>
            <person name="Labrenz M."/>
            <person name="Spormann A.M."/>
            <person name="Op den Camp H."/>
            <person name="Overmann J."/>
            <person name="Amann R."/>
            <person name="Jetten M.S.M."/>
            <person name="Mascher T."/>
            <person name="Medema M.H."/>
            <person name="Devos D.P."/>
            <person name="Kaster A.-K."/>
            <person name="Ovreas L."/>
            <person name="Rohde M."/>
            <person name="Galperin M.Y."/>
            <person name="Jogler C."/>
        </authorList>
    </citation>
    <scope>NUCLEOTIDE SEQUENCE [LARGE SCALE GENOMIC DNA]</scope>
    <source>
        <strain evidence="1 2">Poly24</strain>
    </source>
</reference>
<gene>
    <name evidence="1" type="ORF">Poly24_43520</name>
</gene>
<accession>A0A518JYK7</accession>
<dbReference type="Proteomes" id="UP000315082">
    <property type="component" value="Chromosome"/>
</dbReference>
<protein>
    <submittedName>
        <fullName evidence="1">Uncharacterized protein</fullName>
    </submittedName>
</protein>
<dbReference type="AlphaFoldDB" id="A0A518JYK7"/>
<sequence length="71" mass="8419">MQWVRFYWNHLYQIWGPYYRSLPRFHHLETRFARGNRDAICVAMGKWVRQSTICSLATSQGPGVRGNDEVC</sequence>
<name>A0A518JYK7_9BACT</name>
<evidence type="ECO:0000313" key="1">
    <source>
        <dbReference type="EMBL" id="QDV70626.1"/>
    </source>
</evidence>
<proteinExistence type="predicted"/>
<organism evidence="1 2">
    <name type="scientific">Rosistilla carotiformis</name>
    <dbReference type="NCBI Taxonomy" id="2528017"/>
    <lineage>
        <taxon>Bacteria</taxon>
        <taxon>Pseudomonadati</taxon>
        <taxon>Planctomycetota</taxon>
        <taxon>Planctomycetia</taxon>
        <taxon>Pirellulales</taxon>
        <taxon>Pirellulaceae</taxon>
        <taxon>Rosistilla</taxon>
    </lineage>
</organism>
<evidence type="ECO:0000313" key="2">
    <source>
        <dbReference type="Proteomes" id="UP000315082"/>
    </source>
</evidence>
<keyword evidence="2" id="KW-1185">Reference proteome</keyword>